<dbReference type="GO" id="GO:0005634">
    <property type="term" value="C:nucleus"/>
    <property type="evidence" value="ECO:0007669"/>
    <property type="project" value="UniProtKB-SubCell"/>
</dbReference>
<organism evidence="8 9">
    <name type="scientific">Crotalaria pallida</name>
    <name type="common">Smooth rattlebox</name>
    <name type="synonym">Crotalaria striata</name>
    <dbReference type="NCBI Taxonomy" id="3830"/>
    <lineage>
        <taxon>Eukaryota</taxon>
        <taxon>Viridiplantae</taxon>
        <taxon>Streptophyta</taxon>
        <taxon>Embryophyta</taxon>
        <taxon>Tracheophyta</taxon>
        <taxon>Spermatophyta</taxon>
        <taxon>Magnoliopsida</taxon>
        <taxon>eudicotyledons</taxon>
        <taxon>Gunneridae</taxon>
        <taxon>Pentapetalae</taxon>
        <taxon>rosids</taxon>
        <taxon>fabids</taxon>
        <taxon>Fabales</taxon>
        <taxon>Fabaceae</taxon>
        <taxon>Papilionoideae</taxon>
        <taxon>50 kb inversion clade</taxon>
        <taxon>genistoids sensu lato</taxon>
        <taxon>core genistoids</taxon>
        <taxon>Crotalarieae</taxon>
        <taxon>Crotalaria</taxon>
    </lineage>
</organism>
<name>A0AAN9F1S5_CROPI</name>
<keyword evidence="2 6" id="KW-0678">Repressor</keyword>
<sequence>MKFPFLKNTDSFARRRSSASWAWPSCHQPRTLSFRNNNNKNNNNNNKDVMFKTINSAYLEAAADESPESFFTDQSHDDYESASFSTCSEDDTNTMIRGLRSDRLFFEPDETSSLLIETKLASFFPFKDSVVLSLVSKDPYVDFREAMEEMVQAHGVKDWESLEELLCWFLKVNGRSNYGYIVGAFVDLLVGLELESASSPSITSSPHYSGGGGSTFSPVSTSSSSLCSINCVSCGGQGEKKAYAPASGSSSLLLEQVKEEITLED</sequence>
<dbReference type="InterPro" id="IPR038933">
    <property type="entry name" value="Ovate"/>
</dbReference>
<evidence type="ECO:0000313" key="9">
    <source>
        <dbReference type="Proteomes" id="UP001372338"/>
    </source>
</evidence>
<evidence type="ECO:0000256" key="5">
    <source>
        <dbReference type="ARBA" id="ARBA00023242"/>
    </source>
</evidence>
<evidence type="ECO:0000313" key="8">
    <source>
        <dbReference type="EMBL" id="KAK7268064.1"/>
    </source>
</evidence>
<keyword evidence="9" id="KW-1185">Reference proteome</keyword>
<dbReference type="EMBL" id="JAYWIO010000004">
    <property type="protein sequence ID" value="KAK7268064.1"/>
    <property type="molecule type" value="Genomic_DNA"/>
</dbReference>
<evidence type="ECO:0000256" key="1">
    <source>
        <dbReference type="ARBA" id="ARBA00004123"/>
    </source>
</evidence>
<reference evidence="8 9" key="1">
    <citation type="submission" date="2024-01" db="EMBL/GenBank/DDBJ databases">
        <title>The genomes of 5 underutilized Papilionoideae crops provide insights into root nodulation and disease resistanc.</title>
        <authorList>
            <person name="Yuan L."/>
        </authorList>
    </citation>
    <scope>NUCLEOTIDE SEQUENCE [LARGE SCALE GENOMIC DNA]</scope>
    <source>
        <strain evidence="8">ZHUSHIDOU_FW_LH</strain>
        <tissue evidence="8">Leaf</tissue>
    </source>
</reference>
<keyword evidence="3 6" id="KW-0805">Transcription regulation</keyword>
<dbReference type="PANTHER" id="PTHR33057">
    <property type="entry name" value="TRANSCRIPTION REPRESSOR OFP7-RELATED"/>
    <property type="match status" value="1"/>
</dbReference>
<evidence type="ECO:0000256" key="2">
    <source>
        <dbReference type="ARBA" id="ARBA00022491"/>
    </source>
</evidence>
<dbReference type="Pfam" id="PF04844">
    <property type="entry name" value="Ovate"/>
    <property type="match status" value="1"/>
</dbReference>
<comment type="function">
    <text evidence="6">Transcriptional repressor that regulates multiple aspects of plant growth and development.</text>
</comment>
<evidence type="ECO:0000256" key="4">
    <source>
        <dbReference type="ARBA" id="ARBA00023163"/>
    </source>
</evidence>
<evidence type="ECO:0000256" key="6">
    <source>
        <dbReference type="RuleBase" id="RU367028"/>
    </source>
</evidence>
<dbReference type="AlphaFoldDB" id="A0AAN9F1S5"/>
<keyword evidence="5 6" id="KW-0539">Nucleus</keyword>
<accession>A0AAN9F1S5</accession>
<evidence type="ECO:0000259" key="7">
    <source>
        <dbReference type="PROSITE" id="PS51754"/>
    </source>
</evidence>
<dbReference type="Proteomes" id="UP001372338">
    <property type="component" value="Unassembled WGS sequence"/>
</dbReference>
<dbReference type="PANTHER" id="PTHR33057:SF98">
    <property type="entry name" value="TRANSCRIPTION REPRESSOR OFP18"/>
    <property type="match status" value="1"/>
</dbReference>
<comment type="subcellular location">
    <subcellularLocation>
        <location evidence="1 6">Nucleus</location>
    </subcellularLocation>
</comment>
<keyword evidence="4 6" id="KW-0804">Transcription</keyword>
<dbReference type="NCBIfam" id="TIGR01568">
    <property type="entry name" value="A_thal_3678"/>
    <property type="match status" value="1"/>
</dbReference>
<gene>
    <name evidence="8" type="ORF">RIF29_20749</name>
</gene>
<proteinExistence type="predicted"/>
<comment type="caution">
    <text evidence="8">The sequence shown here is derived from an EMBL/GenBank/DDBJ whole genome shotgun (WGS) entry which is preliminary data.</text>
</comment>
<protein>
    <recommendedName>
        <fullName evidence="6">Transcription repressor</fullName>
    </recommendedName>
    <alternativeName>
        <fullName evidence="6">Ovate family protein</fullName>
    </alternativeName>
</protein>
<dbReference type="PROSITE" id="PS51754">
    <property type="entry name" value="OVATE"/>
    <property type="match status" value="1"/>
</dbReference>
<dbReference type="GO" id="GO:0045892">
    <property type="term" value="P:negative regulation of DNA-templated transcription"/>
    <property type="evidence" value="ECO:0007669"/>
    <property type="project" value="UniProtKB-UniRule"/>
</dbReference>
<dbReference type="InterPro" id="IPR006458">
    <property type="entry name" value="Ovate_C"/>
</dbReference>
<feature type="domain" description="OVATE" evidence="7">
    <location>
        <begin position="132"/>
        <end position="191"/>
    </location>
</feature>
<evidence type="ECO:0000256" key="3">
    <source>
        <dbReference type="ARBA" id="ARBA00023015"/>
    </source>
</evidence>